<evidence type="ECO:0000259" key="8">
    <source>
        <dbReference type="PROSITE" id="PS50259"/>
    </source>
</evidence>
<feature type="domain" description="G-protein coupled receptors family 3 profile" evidence="8">
    <location>
        <begin position="137"/>
        <end position="355"/>
    </location>
</feature>
<evidence type="ECO:0000256" key="5">
    <source>
        <dbReference type="ARBA" id="ARBA00023180"/>
    </source>
</evidence>
<dbReference type="PRINTS" id="PR00248">
    <property type="entry name" value="GPCRMGR"/>
</dbReference>
<keyword evidence="5" id="KW-0325">Glycoprotein</keyword>
<evidence type="ECO:0000256" key="4">
    <source>
        <dbReference type="ARBA" id="ARBA00023136"/>
    </source>
</evidence>
<evidence type="ECO:0000313" key="10">
    <source>
        <dbReference type="Proteomes" id="UP001176940"/>
    </source>
</evidence>
<keyword evidence="4 7" id="KW-0472">Membrane</keyword>
<feature type="compositionally biased region" description="Basic residues" evidence="6">
    <location>
        <begin position="380"/>
        <end position="394"/>
    </location>
</feature>
<proteinExistence type="predicted"/>
<feature type="transmembrane region" description="Helical" evidence="7">
    <location>
        <begin position="173"/>
        <end position="196"/>
    </location>
</feature>
<dbReference type="PANTHER" id="PTHR24061:SF556">
    <property type="entry name" value="EXTRACELLULAR CALCIUM-SENSING RECEPTOR"/>
    <property type="match status" value="1"/>
</dbReference>
<keyword evidence="10" id="KW-1185">Reference proteome</keyword>
<dbReference type="InterPro" id="IPR017978">
    <property type="entry name" value="GPCR_3_C"/>
</dbReference>
<dbReference type="PANTHER" id="PTHR24061">
    <property type="entry name" value="CALCIUM-SENSING RECEPTOR-RELATED"/>
    <property type="match status" value="1"/>
</dbReference>
<feature type="transmembrane region" description="Helical" evidence="7">
    <location>
        <begin position="250"/>
        <end position="271"/>
    </location>
</feature>
<evidence type="ECO:0000256" key="3">
    <source>
        <dbReference type="ARBA" id="ARBA00022989"/>
    </source>
</evidence>
<organism evidence="9 10">
    <name type="scientific">Ranitomeya imitator</name>
    <name type="common">mimic poison frog</name>
    <dbReference type="NCBI Taxonomy" id="111125"/>
    <lineage>
        <taxon>Eukaryota</taxon>
        <taxon>Metazoa</taxon>
        <taxon>Chordata</taxon>
        <taxon>Craniata</taxon>
        <taxon>Vertebrata</taxon>
        <taxon>Euteleostomi</taxon>
        <taxon>Amphibia</taxon>
        <taxon>Batrachia</taxon>
        <taxon>Anura</taxon>
        <taxon>Neobatrachia</taxon>
        <taxon>Hyloidea</taxon>
        <taxon>Dendrobatidae</taxon>
        <taxon>Dendrobatinae</taxon>
        <taxon>Ranitomeya</taxon>
    </lineage>
</organism>
<dbReference type="InterPro" id="IPR000068">
    <property type="entry name" value="GPCR_3_Ca_sens_rcpt-rel"/>
</dbReference>
<gene>
    <name evidence="9" type="ORF">RIMI_LOCUS21733514</name>
</gene>
<dbReference type="Pfam" id="PF00003">
    <property type="entry name" value="7tm_3"/>
    <property type="match status" value="1"/>
</dbReference>
<dbReference type="Gene3D" id="2.10.50.30">
    <property type="entry name" value="GPCR, family 3, nine cysteines domain"/>
    <property type="match status" value="1"/>
</dbReference>
<accession>A0ABN9MKJ3</accession>
<evidence type="ECO:0000256" key="6">
    <source>
        <dbReference type="SAM" id="MobiDB-lite"/>
    </source>
</evidence>
<feature type="transmembrane region" description="Helical" evidence="7">
    <location>
        <begin position="298"/>
        <end position="319"/>
    </location>
</feature>
<dbReference type="EMBL" id="CAUEEQ010077575">
    <property type="protein sequence ID" value="CAJ0966844.1"/>
    <property type="molecule type" value="Genomic_DNA"/>
</dbReference>
<sequence>MLLVLLECATGSFSLKVGQSANIFRSALQIIEGTCTDNRHYSITEIQFKTDTRRNEGPARKLTNYEEKGRHESHVGNGEYFWPTGEHIDNHQTIFIPSRLRQRSVQCIKCPWDQWPNDEQSRCRAKSIEFFSFEDDLGKILAATSIMSSSVPLFILRLFFYYKQSPIVKANNFSVSCLLLLSLTFCFLCSIVFIGYPQLEKCIFRQAAFSIAFTLCVSSVLSKTIMVVFAFRATRPGSNFKKWTSPRVPFFIILVCLLLQLILCVACLSTFPPFPQYNTQSKPGVIIVECNEGSSFTLWIMLGYLFLLATISFIVAFLARRLPDSFNEAQFITFSMLAFLSVWISFIPASLSAQGPSVTSRVTSRLVIGRVSGHMGGRAANHKPRRHPRRHRRSWKADSKEGRFPVSTRARQRDNKN</sequence>
<dbReference type="InterPro" id="IPR004073">
    <property type="entry name" value="GPCR_3_vmron_rcpt_2"/>
</dbReference>
<feature type="region of interest" description="Disordered" evidence="6">
    <location>
        <begin position="374"/>
        <end position="417"/>
    </location>
</feature>
<dbReference type="PROSITE" id="PS50259">
    <property type="entry name" value="G_PROTEIN_RECEP_F3_4"/>
    <property type="match status" value="1"/>
</dbReference>
<evidence type="ECO:0000313" key="9">
    <source>
        <dbReference type="EMBL" id="CAJ0966844.1"/>
    </source>
</evidence>
<feature type="transmembrane region" description="Helical" evidence="7">
    <location>
        <begin position="331"/>
        <end position="351"/>
    </location>
</feature>
<name>A0ABN9MKJ3_9NEOB</name>
<evidence type="ECO:0000256" key="7">
    <source>
        <dbReference type="SAM" id="Phobius"/>
    </source>
</evidence>
<keyword evidence="2 7" id="KW-0812">Transmembrane</keyword>
<dbReference type="PRINTS" id="PR01535">
    <property type="entry name" value="VOMERONASL2R"/>
</dbReference>
<evidence type="ECO:0000256" key="1">
    <source>
        <dbReference type="ARBA" id="ARBA00004141"/>
    </source>
</evidence>
<dbReference type="InterPro" id="IPR000337">
    <property type="entry name" value="GPCR_3"/>
</dbReference>
<comment type="subcellular location">
    <subcellularLocation>
        <location evidence="1">Membrane</location>
        <topology evidence="1">Multi-pass membrane protein</topology>
    </subcellularLocation>
</comment>
<comment type="caution">
    <text evidence="9">The sequence shown here is derived from an EMBL/GenBank/DDBJ whole genome shotgun (WGS) entry which is preliminary data.</text>
</comment>
<dbReference type="Proteomes" id="UP001176940">
    <property type="component" value="Unassembled WGS sequence"/>
</dbReference>
<protein>
    <recommendedName>
        <fullName evidence="8">G-protein coupled receptors family 3 profile domain-containing protein</fullName>
    </recommendedName>
</protein>
<feature type="transmembrane region" description="Helical" evidence="7">
    <location>
        <begin position="208"/>
        <end position="229"/>
    </location>
</feature>
<feature type="transmembrane region" description="Helical" evidence="7">
    <location>
        <begin position="140"/>
        <end position="161"/>
    </location>
</feature>
<keyword evidence="3 7" id="KW-1133">Transmembrane helix</keyword>
<dbReference type="InterPro" id="IPR038550">
    <property type="entry name" value="GPCR_3_9-Cys_sf"/>
</dbReference>
<evidence type="ECO:0000256" key="2">
    <source>
        <dbReference type="ARBA" id="ARBA00022692"/>
    </source>
</evidence>
<reference evidence="9" key="1">
    <citation type="submission" date="2023-07" db="EMBL/GenBank/DDBJ databases">
        <authorList>
            <person name="Stuckert A."/>
        </authorList>
    </citation>
    <scope>NUCLEOTIDE SEQUENCE</scope>
</reference>